<proteinExistence type="predicted"/>
<evidence type="ECO:0000256" key="2">
    <source>
        <dbReference type="ARBA" id="ARBA00022640"/>
    </source>
</evidence>
<dbReference type="Pfam" id="PF04755">
    <property type="entry name" value="PAP_fibrillin"/>
    <property type="match status" value="1"/>
</dbReference>
<reference evidence="5" key="1">
    <citation type="submission" date="2021-01" db="EMBL/GenBank/DDBJ databases">
        <authorList>
            <person name="Corre E."/>
            <person name="Pelletier E."/>
            <person name="Niang G."/>
            <person name="Scheremetjew M."/>
            <person name="Finn R."/>
            <person name="Kale V."/>
            <person name="Holt S."/>
            <person name="Cochrane G."/>
            <person name="Meng A."/>
            <person name="Brown T."/>
            <person name="Cohen L."/>
        </authorList>
    </citation>
    <scope>NUCLEOTIDE SEQUENCE</scope>
    <source>
        <strain evidence="5">CCMP2084</strain>
    </source>
</reference>
<name>A0A7S2XQJ7_9STRA</name>
<dbReference type="GO" id="GO:0009536">
    <property type="term" value="C:plastid"/>
    <property type="evidence" value="ECO:0007669"/>
    <property type="project" value="UniProtKB-SubCell"/>
</dbReference>
<keyword evidence="3" id="KW-0472">Membrane</keyword>
<feature type="domain" description="Plastid lipid-associated protein/fibrillin conserved" evidence="4">
    <location>
        <begin position="123"/>
        <end position="283"/>
    </location>
</feature>
<dbReference type="InterPro" id="IPR006843">
    <property type="entry name" value="PAP/fibrillin_dom"/>
</dbReference>
<feature type="transmembrane region" description="Helical" evidence="3">
    <location>
        <begin position="16"/>
        <end position="36"/>
    </location>
</feature>
<evidence type="ECO:0000256" key="1">
    <source>
        <dbReference type="ARBA" id="ARBA00004474"/>
    </source>
</evidence>
<keyword evidence="3" id="KW-0812">Transmembrane</keyword>
<comment type="subcellular location">
    <subcellularLocation>
        <location evidence="1">Plastid</location>
    </subcellularLocation>
</comment>
<evidence type="ECO:0000259" key="4">
    <source>
        <dbReference type="Pfam" id="PF04755"/>
    </source>
</evidence>
<dbReference type="AlphaFoldDB" id="A0A7S2XQJ7"/>
<dbReference type="PANTHER" id="PTHR31906">
    <property type="entry name" value="PLASTID-LIPID-ASSOCIATED PROTEIN 4, CHLOROPLASTIC-RELATED"/>
    <property type="match status" value="1"/>
</dbReference>
<evidence type="ECO:0000313" key="5">
    <source>
        <dbReference type="EMBL" id="CAD9822951.1"/>
    </source>
</evidence>
<sequence>MGCFDRQRQNMRRHGLLGYVVCVVVLSLVEVVSATYGSNYENMAFVGVKPAVFDNKRTSSFEQKRRLPSRLYSTTTTTTTTTSGQGFAPAVVVIKDEKEEESLSSGQVKERLLDLLPRMRGEAEEFRQVESYVNLLEADYEPALTLDFFNLAMGGEWQLLFSTNLSGSVQKIRLRELIQRIDPKQLDGTITNIATWDLSEGEGGVFDVTGTFSVKCDYEIEQGSRMKVELKDHLLEPARGSKIPQDVQGLVGLLHRAMPTELFDPNDVNIDTTYLDADLKIVRLTGSRYEGIRNIFIRRNSVQINPTSNETK</sequence>
<dbReference type="EMBL" id="HBHQ01021880">
    <property type="protein sequence ID" value="CAD9822951.1"/>
    <property type="molecule type" value="Transcribed_RNA"/>
</dbReference>
<dbReference type="InterPro" id="IPR039633">
    <property type="entry name" value="PAP"/>
</dbReference>
<protein>
    <recommendedName>
        <fullName evidence="4">Plastid lipid-associated protein/fibrillin conserved domain-containing protein</fullName>
    </recommendedName>
</protein>
<gene>
    <name evidence="5" type="ORF">ASEP1449_LOCUS14785</name>
</gene>
<keyword evidence="3" id="KW-1133">Transmembrane helix</keyword>
<keyword evidence="2" id="KW-0934">Plastid</keyword>
<accession>A0A7S2XQJ7</accession>
<organism evidence="5">
    <name type="scientific">Attheya septentrionalis</name>
    <dbReference type="NCBI Taxonomy" id="420275"/>
    <lineage>
        <taxon>Eukaryota</taxon>
        <taxon>Sar</taxon>
        <taxon>Stramenopiles</taxon>
        <taxon>Ochrophyta</taxon>
        <taxon>Bacillariophyta</taxon>
        <taxon>Coscinodiscophyceae</taxon>
        <taxon>Chaetocerotophycidae</taxon>
        <taxon>Chaetocerotales</taxon>
        <taxon>Attheyaceae</taxon>
        <taxon>Attheya</taxon>
    </lineage>
</organism>
<evidence type="ECO:0000256" key="3">
    <source>
        <dbReference type="SAM" id="Phobius"/>
    </source>
</evidence>